<dbReference type="GO" id="GO:0051536">
    <property type="term" value="F:iron-sulfur cluster binding"/>
    <property type="evidence" value="ECO:0007669"/>
    <property type="project" value="InterPro"/>
</dbReference>
<gene>
    <name evidence="2" type="ORF">HMPREF0179_01880</name>
</gene>
<dbReference type="HOGENOM" id="CLU_153062_1_0_7"/>
<reference evidence="2 3" key="2">
    <citation type="submission" date="2013-04" db="EMBL/GenBank/DDBJ databases">
        <title>The Genome Sequence of Bilophila wadsworthia 3_1_6.</title>
        <authorList>
            <consortium name="The Broad Institute Genomics Platform"/>
            <person name="Earl A."/>
            <person name="Ward D."/>
            <person name="Feldgarden M."/>
            <person name="Gevers D."/>
            <person name="Sibley C."/>
            <person name="Strauss J."/>
            <person name="Allen-Vercoe E."/>
            <person name="Walker B."/>
            <person name="Young S."/>
            <person name="Zeng Q."/>
            <person name="Gargeya S."/>
            <person name="Fitzgerald M."/>
            <person name="Haas B."/>
            <person name="Abouelleil A."/>
            <person name="Allen A.W."/>
            <person name="Alvarado L."/>
            <person name="Arachchi H.M."/>
            <person name="Berlin A.M."/>
            <person name="Chapman S.B."/>
            <person name="Gainer-Dewar J."/>
            <person name="Goldberg J."/>
            <person name="Griggs A."/>
            <person name="Gujja S."/>
            <person name="Hansen M."/>
            <person name="Howarth C."/>
            <person name="Imamovic A."/>
            <person name="Ireland A."/>
            <person name="Larimer J."/>
            <person name="McCowan C."/>
            <person name="Murphy C."/>
            <person name="Pearson M."/>
            <person name="Poon T.W."/>
            <person name="Priest M."/>
            <person name="Roberts A."/>
            <person name="Saif S."/>
            <person name="Shea T."/>
            <person name="Sisk P."/>
            <person name="Sykes S."/>
            <person name="Wortman J."/>
            <person name="Nusbaum C."/>
            <person name="Birren B."/>
        </authorList>
    </citation>
    <scope>NUCLEOTIDE SEQUENCE [LARGE SCALE GENOMIC DNA]</scope>
    <source>
        <strain evidence="2 3">3_1_6</strain>
    </source>
</reference>
<evidence type="ECO:0000313" key="3">
    <source>
        <dbReference type="Proteomes" id="UP000006034"/>
    </source>
</evidence>
<dbReference type="GeneID" id="78084149"/>
<dbReference type="Pfam" id="PF13510">
    <property type="entry name" value="Fer2_4"/>
    <property type="match status" value="1"/>
</dbReference>
<keyword evidence="3" id="KW-1185">Reference proteome</keyword>
<evidence type="ECO:0000313" key="2">
    <source>
        <dbReference type="EMBL" id="EFV44303.2"/>
    </source>
</evidence>
<sequence length="125" mass="13588">MSRRQAAAAGSGTETTAQERGFFMFKSVFPPQRALVTITFEGEAIQVEEGTTVAAAVLDRAGGETRTTARKHDGRGPYCHMGVCYECLMEIDGVPNQQSCLIPVREGMSVKRQSGAPSFRTEENK</sequence>
<dbReference type="EMBL" id="ADCP02000001">
    <property type="protein sequence ID" value="EFV44303.2"/>
    <property type="molecule type" value="Genomic_DNA"/>
</dbReference>
<dbReference type="STRING" id="563192.HMPREF0179_01880"/>
<dbReference type="Proteomes" id="UP000006034">
    <property type="component" value="Unassembled WGS sequence"/>
</dbReference>
<dbReference type="InterPro" id="IPR036010">
    <property type="entry name" value="2Fe-2S_ferredoxin-like_sf"/>
</dbReference>
<dbReference type="InterPro" id="IPR042204">
    <property type="entry name" value="2Fe-2S-bd_N"/>
</dbReference>
<dbReference type="eggNOG" id="COG0479">
    <property type="taxonomic scope" value="Bacteria"/>
</dbReference>
<dbReference type="AlphaFoldDB" id="E5Y6R7"/>
<dbReference type="RefSeq" id="WP_016360363.1">
    <property type="nucleotide sequence ID" value="NZ_KE150238.1"/>
</dbReference>
<dbReference type="Gene3D" id="3.10.20.440">
    <property type="entry name" value="2Fe-2S iron-sulphur cluster binding domain, sarcosine oxidase, alpha subunit, N-terminal domain"/>
    <property type="match status" value="1"/>
</dbReference>
<reference evidence="2 3" key="1">
    <citation type="submission" date="2010-10" db="EMBL/GenBank/DDBJ databases">
        <authorList>
            <consortium name="The Broad Institute Genome Sequencing Platform"/>
            <person name="Ward D."/>
            <person name="Earl A."/>
            <person name="Feldgarden M."/>
            <person name="Young S.K."/>
            <person name="Gargeya S."/>
            <person name="Zeng Q."/>
            <person name="Alvarado L."/>
            <person name="Berlin A."/>
            <person name="Bochicchio J."/>
            <person name="Chapman S.B."/>
            <person name="Chen Z."/>
            <person name="Freedman E."/>
            <person name="Gellesch M."/>
            <person name="Goldberg J."/>
            <person name="Griggs A."/>
            <person name="Gujja S."/>
            <person name="Heilman E."/>
            <person name="Heiman D."/>
            <person name="Howarth C."/>
            <person name="Mehta T."/>
            <person name="Neiman D."/>
            <person name="Pearson M."/>
            <person name="Roberts A."/>
            <person name="Saif S."/>
            <person name="Shea T."/>
            <person name="Shenoy N."/>
            <person name="Sisk P."/>
            <person name="Stolte C."/>
            <person name="Sykes S."/>
            <person name="White J."/>
            <person name="Yandava C."/>
            <person name="Allen-Vercoe E."/>
            <person name="Sibley C."/>
            <person name="Ambrose C.E."/>
            <person name="Strauss J."/>
            <person name="Daigneault M."/>
            <person name="Haas B."/>
            <person name="Nusbaum C."/>
            <person name="Birren B."/>
        </authorList>
    </citation>
    <scope>NUCLEOTIDE SEQUENCE [LARGE SCALE GENOMIC DNA]</scope>
    <source>
        <strain evidence="2 3">3_1_6</strain>
    </source>
</reference>
<dbReference type="GO" id="GO:0016491">
    <property type="term" value="F:oxidoreductase activity"/>
    <property type="evidence" value="ECO:0007669"/>
    <property type="project" value="UniProtKB-KW"/>
</dbReference>
<evidence type="ECO:0000256" key="1">
    <source>
        <dbReference type="ARBA" id="ARBA00023002"/>
    </source>
</evidence>
<organism evidence="2 3">
    <name type="scientific">Bilophila wadsworthia (strain 3_1_6)</name>
    <dbReference type="NCBI Taxonomy" id="563192"/>
    <lineage>
        <taxon>Bacteria</taxon>
        <taxon>Pseudomonadati</taxon>
        <taxon>Thermodesulfobacteriota</taxon>
        <taxon>Desulfovibrionia</taxon>
        <taxon>Desulfovibrionales</taxon>
        <taxon>Desulfovibrionaceae</taxon>
        <taxon>Bilophila</taxon>
    </lineage>
</organism>
<dbReference type="SUPFAM" id="SSF54292">
    <property type="entry name" value="2Fe-2S ferredoxin-like"/>
    <property type="match status" value="1"/>
</dbReference>
<keyword evidence="1" id="KW-0560">Oxidoreductase</keyword>
<proteinExistence type="predicted"/>
<protein>
    <recommendedName>
        <fullName evidence="4">2Fe-2S ferredoxin-type domain-containing protein</fullName>
    </recommendedName>
</protein>
<evidence type="ECO:0008006" key="4">
    <source>
        <dbReference type="Google" id="ProtNLM"/>
    </source>
</evidence>
<comment type="caution">
    <text evidence="2">The sequence shown here is derived from an EMBL/GenBank/DDBJ whole genome shotgun (WGS) entry which is preliminary data.</text>
</comment>
<name>E5Y6R7_BILW3</name>
<accession>E5Y6R7</accession>